<keyword evidence="1" id="KW-0732">Signal</keyword>
<accession>A0A560GR73</accession>
<organism evidence="2 3">
    <name type="scientific">Nitrospirillum amazonense</name>
    <dbReference type="NCBI Taxonomy" id="28077"/>
    <lineage>
        <taxon>Bacteria</taxon>
        <taxon>Pseudomonadati</taxon>
        <taxon>Pseudomonadota</taxon>
        <taxon>Alphaproteobacteria</taxon>
        <taxon>Rhodospirillales</taxon>
        <taxon>Azospirillaceae</taxon>
        <taxon>Nitrospirillum</taxon>
    </lineage>
</organism>
<dbReference type="RefSeq" id="WP_145735449.1">
    <property type="nucleotide sequence ID" value="NZ_VITR01000017.1"/>
</dbReference>
<dbReference type="OrthoDB" id="7365772at2"/>
<evidence type="ECO:0000313" key="2">
    <source>
        <dbReference type="EMBL" id="TWB36526.1"/>
    </source>
</evidence>
<reference evidence="2 3" key="1">
    <citation type="submission" date="2019-06" db="EMBL/GenBank/DDBJ databases">
        <title>Genomic Encyclopedia of Type Strains, Phase IV (KMG-V): Genome sequencing to study the core and pangenomes of soil and plant-associated prokaryotes.</title>
        <authorList>
            <person name="Whitman W."/>
        </authorList>
    </citation>
    <scope>NUCLEOTIDE SEQUENCE [LARGE SCALE GENOMIC DNA]</scope>
    <source>
        <strain evidence="2 3">BR 11622</strain>
    </source>
</reference>
<name>A0A560GR73_9PROT</name>
<gene>
    <name evidence="2" type="ORF">FBZ90_11787</name>
</gene>
<dbReference type="PROSITE" id="PS51257">
    <property type="entry name" value="PROKAR_LIPOPROTEIN"/>
    <property type="match status" value="1"/>
</dbReference>
<dbReference type="Proteomes" id="UP000315751">
    <property type="component" value="Unassembled WGS sequence"/>
</dbReference>
<comment type="caution">
    <text evidence="2">The sequence shown here is derived from an EMBL/GenBank/DDBJ whole genome shotgun (WGS) entry which is preliminary data.</text>
</comment>
<keyword evidence="3" id="KW-1185">Reference proteome</keyword>
<dbReference type="EMBL" id="VITR01000017">
    <property type="protein sequence ID" value="TWB36526.1"/>
    <property type="molecule type" value="Genomic_DNA"/>
</dbReference>
<evidence type="ECO:0008006" key="4">
    <source>
        <dbReference type="Google" id="ProtNLM"/>
    </source>
</evidence>
<evidence type="ECO:0000313" key="3">
    <source>
        <dbReference type="Proteomes" id="UP000315751"/>
    </source>
</evidence>
<feature type="signal peptide" evidence="1">
    <location>
        <begin position="1"/>
        <end position="29"/>
    </location>
</feature>
<dbReference type="AlphaFoldDB" id="A0A560GR73"/>
<protein>
    <recommendedName>
        <fullName evidence="4">Cysteine rich repeat protein</fullName>
    </recommendedName>
</protein>
<feature type="chain" id="PRO_5021957868" description="Cysteine rich repeat protein" evidence="1">
    <location>
        <begin position="30"/>
        <end position="132"/>
    </location>
</feature>
<sequence length="132" mass="13613">MQRILKNKRVQQAGLALLVWAGVAACAQAGTIPAAQADTVKRVCRDTMGLTAPNTDYVACVDSLTGSLAEAAANRSEAAASVAGQSACSQKGLTPDTPEFAMCVLNYRDKVLGARPTHVAANQNPIDITGGN</sequence>
<proteinExistence type="predicted"/>
<evidence type="ECO:0000256" key="1">
    <source>
        <dbReference type="SAM" id="SignalP"/>
    </source>
</evidence>